<gene>
    <name evidence="1" type="ORF">PV06_04056</name>
</gene>
<protein>
    <recommendedName>
        <fullName evidence="3">Kinetochore protein fta4</fullName>
    </recommendedName>
</protein>
<dbReference type="STRING" id="215243.A0A0D2DT52"/>
<dbReference type="PANTHER" id="PTHR42040">
    <property type="entry name" value="INNER KINETOCHORE SUBUNIT FTA4"/>
    <property type="match status" value="1"/>
</dbReference>
<reference evidence="1 2" key="1">
    <citation type="submission" date="2015-01" db="EMBL/GenBank/DDBJ databases">
        <title>The Genome Sequence of Exophiala oligosperma CBS72588.</title>
        <authorList>
            <consortium name="The Broad Institute Genomics Platform"/>
            <person name="Cuomo C."/>
            <person name="de Hoog S."/>
            <person name="Gorbushina A."/>
            <person name="Stielow B."/>
            <person name="Teixiera M."/>
            <person name="Abouelleil A."/>
            <person name="Chapman S.B."/>
            <person name="Priest M."/>
            <person name="Young S.K."/>
            <person name="Wortman J."/>
            <person name="Nusbaum C."/>
            <person name="Birren B."/>
        </authorList>
    </citation>
    <scope>NUCLEOTIDE SEQUENCE [LARGE SCALE GENOMIC DNA]</scope>
    <source>
        <strain evidence="1 2">CBS 72588</strain>
    </source>
</reference>
<dbReference type="HOGENOM" id="CLU_058478_1_0_1"/>
<dbReference type="Pfam" id="PF13093">
    <property type="entry name" value="FTA4"/>
    <property type="match status" value="1"/>
</dbReference>
<dbReference type="RefSeq" id="XP_016265901.1">
    <property type="nucleotide sequence ID" value="XM_016404896.1"/>
</dbReference>
<evidence type="ECO:0000313" key="1">
    <source>
        <dbReference type="EMBL" id="KIW45685.1"/>
    </source>
</evidence>
<evidence type="ECO:0000313" key="2">
    <source>
        <dbReference type="Proteomes" id="UP000053342"/>
    </source>
</evidence>
<evidence type="ECO:0008006" key="3">
    <source>
        <dbReference type="Google" id="ProtNLM"/>
    </source>
</evidence>
<dbReference type="GO" id="GO:0031511">
    <property type="term" value="C:Mis6-Sim4 complex"/>
    <property type="evidence" value="ECO:0007669"/>
    <property type="project" value="InterPro"/>
</dbReference>
<dbReference type="EMBL" id="KN847334">
    <property type="protein sequence ID" value="KIW45685.1"/>
    <property type="molecule type" value="Genomic_DNA"/>
</dbReference>
<sequence>MDDETISSLKAAFIRSQVRHLSIPLEPLTDWREQVPEAPEGGGHLSDKVVQDVVTKVNEKIKQHNRMVFSQQSQRHVAEQIETLHWNAVNVELDEAELDTSVLRRDADLTNSSMIEALPEEFDDLLIRSGERPASADEAQTYNGLRNELLKHSQHRDALKRSLAEYQTLQKLMAPLDDPQTNVQPNLVTRDGELSKELDRTRVLLARVAERVADINNTTRSARANVPKQRLTDEQKLAAVLDPT</sequence>
<dbReference type="AlphaFoldDB" id="A0A0D2DT52"/>
<accession>A0A0D2DT52</accession>
<dbReference type="VEuPathDB" id="FungiDB:PV06_04056"/>
<proteinExistence type="predicted"/>
<organism evidence="1 2">
    <name type="scientific">Exophiala oligosperma</name>
    <dbReference type="NCBI Taxonomy" id="215243"/>
    <lineage>
        <taxon>Eukaryota</taxon>
        <taxon>Fungi</taxon>
        <taxon>Dikarya</taxon>
        <taxon>Ascomycota</taxon>
        <taxon>Pezizomycotina</taxon>
        <taxon>Eurotiomycetes</taxon>
        <taxon>Chaetothyriomycetidae</taxon>
        <taxon>Chaetothyriales</taxon>
        <taxon>Herpotrichiellaceae</taxon>
        <taxon>Exophiala</taxon>
    </lineage>
</organism>
<name>A0A0D2DT52_9EURO</name>
<dbReference type="GeneID" id="27356130"/>
<dbReference type="InterPro" id="IPR025207">
    <property type="entry name" value="Sim4_Fta4"/>
</dbReference>
<keyword evidence="2" id="KW-1185">Reference proteome</keyword>
<dbReference type="Proteomes" id="UP000053342">
    <property type="component" value="Unassembled WGS sequence"/>
</dbReference>
<dbReference type="OrthoDB" id="21214at2759"/>
<dbReference type="PANTHER" id="PTHR42040:SF1">
    <property type="entry name" value="INNER KINETOCHORE SUBUNIT FTA4"/>
    <property type="match status" value="1"/>
</dbReference>